<sequence length="193" mass="22186">MKDWDAMGADWRQQAVPTIDVDALRVEAGQQGRRLRRTLVLETLLAVFSVVFLGWIALKPDATPVQTWLLGSVAVLIVPYQAYVLWLRRREWSESGLEVDDLLDVEIRRCTTTLHYWRFGMFFTLLFWLVMHVAMWIGMLAGWPAETVVELIAVQIGYVLMIPLVGGYGVRRCNLARARCQRLAALREQLRTP</sequence>
<protein>
    <submittedName>
        <fullName evidence="2">Uncharacterized protein</fullName>
    </submittedName>
</protein>
<evidence type="ECO:0000313" key="3">
    <source>
        <dbReference type="Proteomes" id="UP000029393"/>
    </source>
</evidence>
<keyword evidence="1" id="KW-0812">Transmembrane</keyword>
<dbReference type="eggNOG" id="ENOG50313XE">
    <property type="taxonomic scope" value="Bacteria"/>
</dbReference>
<evidence type="ECO:0000313" key="2">
    <source>
        <dbReference type="EMBL" id="KFN46747.1"/>
    </source>
</evidence>
<keyword evidence="3" id="KW-1185">Reference proteome</keyword>
<name>A0A091B5E3_9GAMM</name>
<evidence type="ECO:0000256" key="1">
    <source>
        <dbReference type="SAM" id="Phobius"/>
    </source>
</evidence>
<reference evidence="2 3" key="1">
    <citation type="submission" date="2013-09" db="EMBL/GenBank/DDBJ databases">
        <title>Genome sequencing of Arenimonas metalli.</title>
        <authorList>
            <person name="Chen F."/>
            <person name="Wang G."/>
        </authorList>
    </citation>
    <scope>NUCLEOTIDE SEQUENCE [LARGE SCALE GENOMIC DNA]</scope>
    <source>
        <strain evidence="2 3">CF5-1</strain>
    </source>
</reference>
<keyword evidence="1" id="KW-1133">Transmembrane helix</keyword>
<dbReference type="EMBL" id="AVCK01000013">
    <property type="protein sequence ID" value="KFN46747.1"/>
    <property type="molecule type" value="Genomic_DNA"/>
</dbReference>
<comment type="caution">
    <text evidence="2">The sequence shown here is derived from an EMBL/GenBank/DDBJ whole genome shotgun (WGS) entry which is preliminary data.</text>
</comment>
<proteinExistence type="predicted"/>
<feature type="transmembrane region" description="Helical" evidence="1">
    <location>
        <begin position="151"/>
        <end position="170"/>
    </location>
</feature>
<dbReference type="STRING" id="1384056.N787_09530"/>
<keyword evidence="1" id="KW-0472">Membrane</keyword>
<dbReference type="AlphaFoldDB" id="A0A091B5E3"/>
<dbReference type="PATRIC" id="fig|1384056.3.peg.1135"/>
<feature type="transmembrane region" description="Helical" evidence="1">
    <location>
        <begin position="39"/>
        <end position="56"/>
    </location>
</feature>
<feature type="transmembrane region" description="Helical" evidence="1">
    <location>
        <begin position="116"/>
        <end position="139"/>
    </location>
</feature>
<feature type="transmembrane region" description="Helical" evidence="1">
    <location>
        <begin position="68"/>
        <end position="87"/>
    </location>
</feature>
<organism evidence="2 3">
    <name type="scientific">Arenimonas metalli CF5-1</name>
    <dbReference type="NCBI Taxonomy" id="1384056"/>
    <lineage>
        <taxon>Bacteria</taxon>
        <taxon>Pseudomonadati</taxon>
        <taxon>Pseudomonadota</taxon>
        <taxon>Gammaproteobacteria</taxon>
        <taxon>Lysobacterales</taxon>
        <taxon>Lysobacteraceae</taxon>
        <taxon>Arenimonas</taxon>
    </lineage>
</organism>
<gene>
    <name evidence="2" type="ORF">N787_09530</name>
</gene>
<accession>A0A091B5E3</accession>
<dbReference type="Proteomes" id="UP000029393">
    <property type="component" value="Unassembled WGS sequence"/>
</dbReference>